<protein>
    <submittedName>
        <fullName evidence="1">Uncharacterized protein</fullName>
    </submittedName>
</protein>
<evidence type="ECO:0000313" key="2">
    <source>
        <dbReference type="Proteomes" id="UP001172457"/>
    </source>
</evidence>
<organism evidence="1 2">
    <name type="scientific">Centaurea solstitialis</name>
    <name type="common">yellow star-thistle</name>
    <dbReference type="NCBI Taxonomy" id="347529"/>
    <lineage>
        <taxon>Eukaryota</taxon>
        <taxon>Viridiplantae</taxon>
        <taxon>Streptophyta</taxon>
        <taxon>Embryophyta</taxon>
        <taxon>Tracheophyta</taxon>
        <taxon>Spermatophyta</taxon>
        <taxon>Magnoliopsida</taxon>
        <taxon>eudicotyledons</taxon>
        <taxon>Gunneridae</taxon>
        <taxon>Pentapetalae</taxon>
        <taxon>asterids</taxon>
        <taxon>campanulids</taxon>
        <taxon>Asterales</taxon>
        <taxon>Asteraceae</taxon>
        <taxon>Carduoideae</taxon>
        <taxon>Cardueae</taxon>
        <taxon>Centaureinae</taxon>
        <taxon>Centaurea</taxon>
    </lineage>
</organism>
<proteinExistence type="predicted"/>
<dbReference type="EMBL" id="JARYMX010000005">
    <property type="protein sequence ID" value="KAJ9547130.1"/>
    <property type="molecule type" value="Genomic_DNA"/>
</dbReference>
<dbReference type="AlphaFoldDB" id="A0AA38WCL5"/>
<dbReference type="Proteomes" id="UP001172457">
    <property type="component" value="Chromosome 5"/>
</dbReference>
<dbReference type="PANTHER" id="PTHR31050:SF3">
    <property type="entry name" value="OS08G0412800 PROTEIN"/>
    <property type="match status" value="1"/>
</dbReference>
<comment type="caution">
    <text evidence="1">The sequence shown here is derived from an EMBL/GenBank/DDBJ whole genome shotgun (WGS) entry which is preliminary data.</text>
</comment>
<accession>A0AA38WCL5</accession>
<name>A0AA38WCL5_9ASTR</name>
<dbReference type="PANTHER" id="PTHR31050">
    <property type="entry name" value="OS08G0413200 PROTEIN"/>
    <property type="match status" value="1"/>
</dbReference>
<keyword evidence="2" id="KW-1185">Reference proteome</keyword>
<reference evidence="1" key="1">
    <citation type="submission" date="2023-03" db="EMBL/GenBank/DDBJ databases">
        <title>Chromosome-scale reference genome and RAD-based genetic map of yellow starthistle (Centaurea solstitialis) reveal putative structural variation and QTLs associated with invader traits.</title>
        <authorList>
            <person name="Reatini B."/>
            <person name="Cang F.A."/>
            <person name="Jiang Q."/>
            <person name="Mckibben M.T.W."/>
            <person name="Barker M.S."/>
            <person name="Rieseberg L.H."/>
            <person name="Dlugosch K.M."/>
        </authorList>
    </citation>
    <scope>NUCLEOTIDE SEQUENCE</scope>
    <source>
        <strain evidence="1">CAN-66</strain>
        <tissue evidence="1">Leaf</tissue>
    </source>
</reference>
<sequence length="235" mass="26949">MYTTRSISYYKSFPEAIYLPPENPNSGYLVIQDEESETYSCFGLCKNRYLAQLPFPQNKILTTRYSSGGGEHRHVSYEEVIFIPVLNQPLSSNRYYAIKPHGSHKGEAFACSKEEDMTPCCFCNCVRDVKPRPLDPHDIYQQFEIIPYNTLCKSSGSFYAKSLADDGFPPDFLRRKGWEIYTKTPKHYELSEAKGINVAIRSQLLNLTSNPQPKLLHPWLLASGIVLLYLLKKED</sequence>
<dbReference type="InterPro" id="IPR010683">
    <property type="entry name" value="DUF1262"/>
</dbReference>
<dbReference type="Pfam" id="PF06880">
    <property type="entry name" value="DUF1262"/>
    <property type="match status" value="1"/>
</dbReference>
<gene>
    <name evidence="1" type="ORF">OSB04_019673</name>
</gene>
<evidence type="ECO:0000313" key="1">
    <source>
        <dbReference type="EMBL" id="KAJ9547130.1"/>
    </source>
</evidence>